<gene>
    <name evidence="1" type="ORF">MGAL_10B022710</name>
</gene>
<evidence type="ECO:0000313" key="2">
    <source>
        <dbReference type="Proteomes" id="UP000596742"/>
    </source>
</evidence>
<name>A0A8B6F5Y3_MYTGA</name>
<keyword evidence="2" id="KW-1185">Reference proteome</keyword>
<dbReference type="EMBL" id="UYJE01006348">
    <property type="protein sequence ID" value="VDI45234.1"/>
    <property type="molecule type" value="Genomic_DNA"/>
</dbReference>
<sequence>MIIQIPEPDTEIFKSNYALFEPVIYDNPKIRAGKGLVSTQIPSIPVRFINLENSPLKIEEGTLIGTLQGTVDEVTDFVDMTDVQMTKIPKICRLHDPVKTHDTYENVTVVKTSKATLANVLVKHKDAFAKSKTELGSCSVLKQRIDTVHAAPVRQPLRRTPQAFKMEEEKYLRDQI</sequence>
<accession>A0A8B6F5Y3</accession>
<organism evidence="1 2">
    <name type="scientific">Mytilus galloprovincialis</name>
    <name type="common">Mediterranean mussel</name>
    <dbReference type="NCBI Taxonomy" id="29158"/>
    <lineage>
        <taxon>Eukaryota</taxon>
        <taxon>Metazoa</taxon>
        <taxon>Spiralia</taxon>
        <taxon>Lophotrochozoa</taxon>
        <taxon>Mollusca</taxon>
        <taxon>Bivalvia</taxon>
        <taxon>Autobranchia</taxon>
        <taxon>Pteriomorphia</taxon>
        <taxon>Mytilida</taxon>
        <taxon>Mytiloidea</taxon>
        <taxon>Mytilidae</taxon>
        <taxon>Mytilinae</taxon>
        <taxon>Mytilus</taxon>
    </lineage>
</organism>
<proteinExistence type="predicted"/>
<dbReference type="Proteomes" id="UP000596742">
    <property type="component" value="Unassembled WGS sequence"/>
</dbReference>
<comment type="caution">
    <text evidence="1">The sequence shown here is derived from an EMBL/GenBank/DDBJ whole genome shotgun (WGS) entry which is preliminary data.</text>
</comment>
<evidence type="ECO:0000313" key="1">
    <source>
        <dbReference type="EMBL" id="VDI45234.1"/>
    </source>
</evidence>
<dbReference type="AlphaFoldDB" id="A0A8B6F5Y3"/>
<dbReference type="OrthoDB" id="6156608at2759"/>
<reference evidence="1" key="1">
    <citation type="submission" date="2018-11" db="EMBL/GenBank/DDBJ databases">
        <authorList>
            <person name="Alioto T."/>
            <person name="Alioto T."/>
        </authorList>
    </citation>
    <scope>NUCLEOTIDE SEQUENCE</scope>
</reference>
<protein>
    <submittedName>
        <fullName evidence="1">Uncharacterized protein</fullName>
    </submittedName>
</protein>